<keyword evidence="3" id="KW-1185">Reference proteome</keyword>
<reference evidence="2 3" key="1">
    <citation type="submission" date="2020-07" db="EMBL/GenBank/DDBJ databases">
        <title>Comparative genomics of pyrophilous fungi reveals a link between fire events and developmental genes.</title>
        <authorList>
            <consortium name="DOE Joint Genome Institute"/>
            <person name="Steindorff A.S."/>
            <person name="Carver A."/>
            <person name="Calhoun S."/>
            <person name="Stillman K."/>
            <person name="Liu H."/>
            <person name="Lipzen A."/>
            <person name="Pangilinan J."/>
            <person name="Labutti K."/>
            <person name="Bruns T.D."/>
            <person name="Grigoriev I.V."/>
        </authorList>
    </citation>
    <scope>NUCLEOTIDE SEQUENCE [LARGE SCALE GENOMIC DNA]</scope>
    <source>
        <strain evidence="2 3">CBS 144469</strain>
    </source>
</reference>
<accession>A0A8H6HIB4</accession>
<sequence>MSYIVRHQSEMSEAFSALMGILAGDTSSPILWLIYLSDFILDADVDDINLSGIPMSNMEQADDIILMSTTPEGLQRKMHALWRWCGVNAMVVNAIKSMVMIFGPHPRLQPSFAFGTEHVAIVDETTYVGFRITSHGRSIFAPHYALKAGKAQTIANGILGLHKMIGSLNPWEARKLYMALVDPHLTHGCEMIIDTPENLQFLKLLEDKQKSFIRRILGIHSRSMLAPLFSETAIIPLRYRRVLLALMYLLYLLKSPPDHLVKSALLDSTALLMAGKPCWLGDLLHALQKLPTPVYVHNPHSLTTEDIGEVMNKVQRSMQDDIMRAINSSEGLYLLRNRLEPPENVGEPPQIVAIKFRHYLSVPSLKHRVALTKLLTASHELAVERLKWARTPTGERVDLPRDRRLCRFCHLHAESPEHALLECKGNLDLVQLRHIFWQKMRLELPQLPLETSGLASLVDGLKWIIANRPTIRLVAKFAYQVLSLYSLAPIYIPPLEV</sequence>
<dbReference type="OrthoDB" id="3240817at2759"/>
<evidence type="ECO:0000313" key="3">
    <source>
        <dbReference type="Proteomes" id="UP000521943"/>
    </source>
</evidence>
<gene>
    <name evidence="2" type="ORF">DFP72DRAFT_822055</name>
    <name evidence="1" type="ORF">DFP72DRAFT_830279</name>
</gene>
<organism evidence="2 3">
    <name type="scientific">Ephemerocybe angulata</name>
    <dbReference type="NCBI Taxonomy" id="980116"/>
    <lineage>
        <taxon>Eukaryota</taxon>
        <taxon>Fungi</taxon>
        <taxon>Dikarya</taxon>
        <taxon>Basidiomycota</taxon>
        <taxon>Agaricomycotina</taxon>
        <taxon>Agaricomycetes</taxon>
        <taxon>Agaricomycetidae</taxon>
        <taxon>Agaricales</taxon>
        <taxon>Agaricineae</taxon>
        <taxon>Psathyrellaceae</taxon>
        <taxon>Ephemerocybe</taxon>
    </lineage>
</organism>
<evidence type="ECO:0000313" key="2">
    <source>
        <dbReference type="EMBL" id="KAF6747299.1"/>
    </source>
</evidence>
<dbReference type="AlphaFoldDB" id="A0A8H6HIB4"/>
<evidence type="ECO:0000313" key="1">
    <source>
        <dbReference type="EMBL" id="KAF6742637.1"/>
    </source>
</evidence>
<comment type="caution">
    <text evidence="2">The sequence shown here is derived from an EMBL/GenBank/DDBJ whole genome shotgun (WGS) entry which is preliminary data.</text>
</comment>
<protein>
    <recommendedName>
        <fullName evidence="4">Reverse transcriptase domain-containing protein</fullName>
    </recommendedName>
</protein>
<dbReference type="EMBL" id="JACGCI010000083">
    <property type="protein sequence ID" value="KAF6747299.1"/>
    <property type="molecule type" value="Genomic_DNA"/>
</dbReference>
<name>A0A8H6HIB4_9AGAR</name>
<proteinExistence type="predicted"/>
<evidence type="ECO:0008006" key="4">
    <source>
        <dbReference type="Google" id="ProtNLM"/>
    </source>
</evidence>
<dbReference type="Proteomes" id="UP000521943">
    <property type="component" value="Unassembled WGS sequence"/>
</dbReference>
<dbReference type="EMBL" id="JACGCI010000178">
    <property type="protein sequence ID" value="KAF6742637.1"/>
    <property type="molecule type" value="Genomic_DNA"/>
</dbReference>